<reference evidence="1 2" key="1">
    <citation type="journal article" date="2011" name="MBio">
        <title>Evidence of a dominant lineage of Vibrio cholerae-specific lytic bacteriophages shed by cholera patients over a 10-year period in Dhaka, Bangladesh.</title>
        <authorList>
            <person name="Seed K.D."/>
            <person name="Bodi K.L."/>
            <person name="Kropinski A.M."/>
            <person name="Ackermann H.W."/>
            <person name="Calderwood S.B."/>
            <person name="Qadri F."/>
            <person name="Camilli A."/>
        </authorList>
    </citation>
    <scope>NUCLEOTIDE SEQUENCE [LARGE SCALE GENOMIC DNA]</scope>
</reference>
<dbReference type="EMBL" id="HQ641347">
    <property type="protein sequence ID" value="ADX87985.1"/>
    <property type="molecule type" value="Genomic_DNA"/>
</dbReference>
<proteinExistence type="predicted"/>
<keyword evidence="2" id="KW-1185">Reference proteome</keyword>
<dbReference type="Proteomes" id="UP000007502">
    <property type="component" value="Segment"/>
</dbReference>
<dbReference type="GeneID" id="10228648"/>
<name>F1D1J1_9CAUD</name>
<protein>
    <submittedName>
        <fullName evidence="1">Uncharacterized protein ORF168</fullName>
    </submittedName>
</protein>
<evidence type="ECO:0000313" key="2">
    <source>
        <dbReference type="Proteomes" id="UP000007502"/>
    </source>
</evidence>
<organism evidence="1 2">
    <name type="scientific">Vibrio phage ICP1</name>
    <dbReference type="NCBI Taxonomy" id="979525"/>
    <lineage>
        <taxon>Viruses</taxon>
        <taxon>Duplodnaviria</taxon>
        <taxon>Heunggongvirae</taxon>
        <taxon>Uroviricota</taxon>
        <taxon>Caudoviricetes</taxon>
        <taxon>Mohonavirus</taxon>
        <taxon>Mohonavirus ICP1</taxon>
    </lineage>
</organism>
<dbReference type="RefSeq" id="YP_004251110.1">
    <property type="nucleotide sequence ID" value="NC_015157.1"/>
</dbReference>
<gene>
    <name evidence="1" type="primary">ORF168</name>
</gene>
<sequence>MNPEDFIRMMHGGSGNNNVLKRNPTTTELDEFINRAMQKRDMNPQMLYLDLQNKLEPQRGVSMLSFEEAEIYPMVMNRLVERFSK</sequence>
<evidence type="ECO:0000313" key="1">
    <source>
        <dbReference type="EMBL" id="ADX87985.1"/>
    </source>
</evidence>
<dbReference type="KEGG" id="vg:10228648"/>
<accession>F1D1J1</accession>